<dbReference type="EMBL" id="FQYR01000003">
    <property type="protein sequence ID" value="SHJ32917.1"/>
    <property type="molecule type" value="Genomic_DNA"/>
</dbReference>
<dbReference type="PANTHER" id="PTHR32125">
    <property type="entry name" value="2-C-METHYL-D-ERYTHRITOL 4-PHOSPHATE CYTIDYLYLTRANSFERASE, CHLOROPLASTIC"/>
    <property type="match status" value="1"/>
</dbReference>
<keyword evidence="3" id="KW-0414">Isoprene biosynthesis</keyword>
<proteinExistence type="inferred from homology"/>
<keyword evidence="5" id="KW-1185">Reference proteome</keyword>
<dbReference type="Pfam" id="PF01128">
    <property type="entry name" value="IspD"/>
    <property type="match status" value="1"/>
</dbReference>
<comment type="similarity">
    <text evidence="3">Belongs to the IspD/TarI cytidylyltransferase family. IspD subfamily.</text>
</comment>
<organism evidence="4 5">
    <name type="scientific">Rubritalea squalenifaciens DSM 18772</name>
    <dbReference type="NCBI Taxonomy" id="1123071"/>
    <lineage>
        <taxon>Bacteria</taxon>
        <taxon>Pseudomonadati</taxon>
        <taxon>Verrucomicrobiota</taxon>
        <taxon>Verrucomicrobiia</taxon>
        <taxon>Verrucomicrobiales</taxon>
        <taxon>Rubritaleaceae</taxon>
        <taxon>Rubritalea</taxon>
    </lineage>
</organism>
<dbReference type="GO" id="GO:0050518">
    <property type="term" value="F:2-C-methyl-D-erythritol 4-phosphate cytidylyltransferase activity"/>
    <property type="evidence" value="ECO:0007669"/>
    <property type="project" value="UniProtKB-UniRule"/>
</dbReference>
<dbReference type="OrthoDB" id="9806837at2"/>
<dbReference type="AlphaFoldDB" id="A0A1M6IEM4"/>
<dbReference type="InterPro" id="IPR001228">
    <property type="entry name" value="IspD"/>
</dbReference>
<evidence type="ECO:0000313" key="5">
    <source>
        <dbReference type="Proteomes" id="UP000184510"/>
    </source>
</evidence>
<dbReference type="InterPro" id="IPR050088">
    <property type="entry name" value="IspD/TarI_cytidylyltransf_bact"/>
</dbReference>
<dbReference type="FunCoup" id="A0A1M6IEM4">
    <property type="interactions" value="459"/>
</dbReference>
<comment type="pathway">
    <text evidence="3">Isoprenoid biosynthesis; isopentenyl diphosphate biosynthesis via DXP pathway; isopentenyl diphosphate from 1-deoxy-D-xylulose 5-phosphate: step 2/6.</text>
</comment>
<evidence type="ECO:0000256" key="3">
    <source>
        <dbReference type="HAMAP-Rule" id="MF_00108"/>
    </source>
</evidence>
<dbReference type="STRING" id="1123071.SAMN02745181_1782"/>
<dbReference type="NCBIfam" id="TIGR00453">
    <property type="entry name" value="ispD"/>
    <property type="match status" value="1"/>
</dbReference>
<dbReference type="EC" id="2.7.7.60" evidence="3"/>
<dbReference type="PANTHER" id="PTHR32125:SF4">
    <property type="entry name" value="2-C-METHYL-D-ERYTHRITOL 4-PHOSPHATE CYTIDYLYLTRANSFERASE, CHLOROPLASTIC"/>
    <property type="match status" value="1"/>
</dbReference>
<dbReference type="InParanoid" id="A0A1M6IEM4"/>
<dbReference type="GO" id="GO:0019288">
    <property type="term" value="P:isopentenyl diphosphate biosynthetic process, methylerythritol 4-phosphate pathway"/>
    <property type="evidence" value="ECO:0007669"/>
    <property type="project" value="UniProtKB-UniRule"/>
</dbReference>
<protein>
    <recommendedName>
        <fullName evidence="3">2-C-methyl-D-erythritol 4-phosphate cytidylyltransferase</fullName>
        <ecNumber evidence="3">2.7.7.60</ecNumber>
    </recommendedName>
    <alternativeName>
        <fullName evidence="3">4-diphosphocytidyl-2C-methyl-D-erythritol synthase</fullName>
    </alternativeName>
    <alternativeName>
        <fullName evidence="3">MEP cytidylyltransferase</fullName>
        <shortName evidence="3">MCT</shortName>
    </alternativeName>
</protein>
<dbReference type="HAMAP" id="MF_00108">
    <property type="entry name" value="IspD"/>
    <property type="match status" value="1"/>
</dbReference>
<dbReference type="FunFam" id="3.90.550.10:FF:000003">
    <property type="entry name" value="2-C-methyl-D-erythritol 4-phosphate cytidylyltransferase"/>
    <property type="match status" value="1"/>
</dbReference>
<gene>
    <name evidence="3" type="primary">ispD</name>
    <name evidence="4" type="ORF">SAMN02745181_1782</name>
</gene>
<dbReference type="CDD" id="cd02516">
    <property type="entry name" value="CDP-ME_synthetase"/>
    <property type="match status" value="1"/>
</dbReference>
<dbReference type="Proteomes" id="UP000184510">
    <property type="component" value="Unassembled WGS sequence"/>
</dbReference>
<evidence type="ECO:0000313" key="4">
    <source>
        <dbReference type="EMBL" id="SHJ32917.1"/>
    </source>
</evidence>
<comment type="function">
    <text evidence="3">Catalyzes the formation of 4-diphosphocytidyl-2-C-methyl-D-erythritol from CTP and 2-C-methyl-D-erythritol 4-phosphate (MEP).</text>
</comment>
<keyword evidence="1 3" id="KW-0808">Transferase</keyword>
<name>A0A1M6IEM4_9BACT</name>
<feature type="site" description="Transition state stabilizer" evidence="3">
    <location>
        <position position="20"/>
    </location>
</feature>
<accession>A0A1M6IEM4</accession>
<dbReference type="RefSeq" id="WP_143183372.1">
    <property type="nucleotide sequence ID" value="NZ_FQYR01000003.1"/>
</dbReference>
<feature type="site" description="Transition state stabilizer" evidence="3">
    <location>
        <position position="15"/>
    </location>
</feature>
<dbReference type="SUPFAM" id="SSF53448">
    <property type="entry name" value="Nucleotide-diphospho-sugar transferases"/>
    <property type="match status" value="1"/>
</dbReference>
<evidence type="ECO:0000256" key="1">
    <source>
        <dbReference type="ARBA" id="ARBA00022679"/>
    </source>
</evidence>
<dbReference type="UniPathway" id="UPA00056">
    <property type="reaction ID" value="UER00093"/>
</dbReference>
<dbReference type="InterPro" id="IPR029044">
    <property type="entry name" value="Nucleotide-diphossugar_trans"/>
</dbReference>
<evidence type="ECO:0000256" key="2">
    <source>
        <dbReference type="ARBA" id="ARBA00022695"/>
    </source>
</evidence>
<comment type="catalytic activity">
    <reaction evidence="3">
        <text>2-C-methyl-D-erythritol 4-phosphate + CTP + H(+) = 4-CDP-2-C-methyl-D-erythritol + diphosphate</text>
        <dbReference type="Rhea" id="RHEA:13429"/>
        <dbReference type="ChEBI" id="CHEBI:15378"/>
        <dbReference type="ChEBI" id="CHEBI:33019"/>
        <dbReference type="ChEBI" id="CHEBI:37563"/>
        <dbReference type="ChEBI" id="CHEBI:57823"/>
        <dbReference type="ChEBI" id="CHEBI:58262"/>
        <dbReference type="EC" id="2.7.7.60"/>
    </reaction>
</comment>
<dbReference type="InterPro" id="IPR034683">
    <property type="entry name" value="IspD/TarI"/>
</dbReference>
<feature type="site" description="Positions MEP for the nucleophilic attack" evidence="3">
    <location>
        <position position="204"/>
    </location>
</feature>
<keyword evidence="2 3" id="KW-0548">Nucleotidyltransferase</keyword>
<sequence length="219" mass="23604">MSTAAIIVAAGTSRRMGFDKLLAPLDGEPVLKHSIKAFASTPEICEIIVVCPEDRFNQLGLSDLSIPVSRVDGGSDRHNSVYNGIKALTSDAQLISVHDGARPLISPQQIEKTIIAASQFGAATSAKRIVDTVKRSDDQGVVVAAVDRDNLWAMETPQIFKRELLQKAYEAVESSGSLVTDEVSALELIGVATHLVENNTPNIKITFPQDIQLAEKLRS</sequence>
<dbReference type="Gene3D" id="3.90.550.10">
    <property type="entry name" value="Spore Coat Polysaccharide Biosynthesis Protein SpsA, Chain A"/>
    <property type="match status" value="1"/>
</dbReference>
<reference evidence="4 5" key="1">
    <citation type="submission" date="2016-11" db="EMBL/GenBank/DDBJ databases">
        <authorList>
            <person name="Jaros S."/>
            <person name="Januszkiewicz K."/>
            <person name="Wedrychowicz H."/>
        </authorList>
    </citation>
    <scope>NUCLEOTIDE SEQUENCE [LARGE SCALE GENOMIC DNA]</scope>
    <source>
        <strain evidence="4 5">DSM 18772</strain>
    </source>
</reference>
<feature type="site" description="Positions MEP for the nucleophilic attack" evidence="3">
    <location>
        <position position="148"/>
    </location>
</feature>